<dbReference type="CDD" id="cd21120">
    <property type="entry name" value="SPASM_anSME"/>
    <property type="match status" value="1"/>
</dbReference>
<dbReference type="Pfam" id="PF04055">
    <property type="entry name" value="Radical_SAM"/>
    <property type="match status" value="1"/>
</dbReference>
<dbReference type="SFLD" id="SFLDS00029">
    <property type="entry name" value="Radical_SAM"/>
    <property type="match status" value="1"/>
</dbReference>
<dbReference type="SFLD" id="SFLDG01067">
    <property type="entry name" value="SPASM/twitch_domain_containing"/>
    <property type="match status" value="1"/>
</dbReference>
<organism evidence="9 10">
    <name type="scientific">Vibrio ishigakensis</name>
    <dbReference type="NCBI Taxonomy" id="1481914"/>
    <lineage>
        <taxon>Bacteria</taxon>
        <taxon>Pseudomonadati</taxon>
        <taxon>Pseudomonadota</taxon>
        <taxon>Gammaproteobacteria</taxon>
        <taxon>Vibrionales</taxon>
        <taxon>Vibrionaceae</taxon>
        <taxon>Vibrio</taxon>
    </lineage>
</organism>
<evidence type="ECO:0000256" key="5">
    <source>
        <dbReference type="ARBA" id="ARBA00023004"/>
    </source>
</evidence>
<dbReference type="Proteomes" id="UP000031666">
    <property type="component" value="Unassembled WGS sequence"/>
</dbReference>
<comment type="caution">
    <text evidence="9">The sequence shown here is derived from an EMBL/GenBank/DDBJ whole genome shotgun (WGS) entry which is preliminary data.</text>
</comment>
<reference evidence="9 10" key="2">
    <citation type="submission" date="2015-01" db="EMBL/GenBank/DDBJ databases">
        <authorList>
            <consortium name="NBRP consortium"/>
            <person name="Sawabe T."/>
            <person name="Meirelles P."/>
            <person name="Feng G."/>
            <person name="Sayaka M."/>
            <person name="Hattori M."/>
            <person name="Ohkuma M."/>
        </authorList>
    </citation>
    <scope>NUCLEOTIDE SEQUENCE [LARGE SCALE GENOMIC DNA]</scope>
    <source>
        <strain evidence="10">JCM 19241</strain>
    </source>
</reference>
<dbReference type="SFLD" id="SFLDG01072">
    <property type="entry name" value="dehydrogenase_like"/>
    <property type="match status" value="1"/>
</dbReference>
<feature type="domain" description="Radical SAM core" evidence="8">
    <location>
        <begin position="14"/>
        <end position="233"/>
    </location>
</feature>
<gene>
    <name evidence="9" type="ORF">JCM19241_3419</name>
</gene>
<dbReference type="InterPro" id="IPR047207">
    <property type="entry name" value="SPASM_anSME"/>
</dbReference>
<comment type="similarity">
    <text evidence="7">Belongs to the radical SAM superfamily. Anaerobic sulfatase-maturating enzyme family.</text>
</comment>
<dbReference type="InterPro" id="IPR034491">
    <property type="entry name" value="Anaerob_Ser_sulfatase-maturase"/>
</dbReference>
<evidence type="ECO:0000256" key="6">
    <source>
        <dbReference type="ARBA" id="ARBA00023014"/>
    </source>
</evidence>
<evidence type="ECO:0000256" key="1">
    <source>
        <dbReference type="ARBA" id="ARBA00001966"/>
    </source>
</evidence>
<dbReference type="AlphaFoldDB" id="A0A0B8QER5"/>
<proteinExistence type="inferred from homology"/>
<dbReference type="InterPro" id="IPR023867">
    <property type="entry name" value="Sulphatase_maturase_rSAM"/>
</dbReference>
<evidence type="ECO:0000256" key="2">
    <source>
        <dbReference type="ARBA" id="ARBA00022485"/>
    </source>
</evidence>
<evidence type="ECO:0000259" key="8">
    <source>
        <dbReference type="PROSITE" id="PS51918"/>
    </source>
</evidence>
<dbReference type="SFLD" id="SFLDG01386">
    <property type="entry name" value="main_SPASM_domain-containing"/>
    <property type="match status" value="1"/>
</dbReference>
<evidence type="ECO:0000256" key="3">
    <source>
        <dbReference type="ARBA" id="ARBA00022691"/>
    </source>
</evidence>
<name>A0A0B8QER5_9VIBR</name>
<dbReference type="SUPFAM" id="SSF102114">
    <property type="entry name" value="Radical SAM enzymes"/>
    <property type="match status" value="1"/>
</dbReference>
<evidence type="ECO:0000313" key="9">
    <source>
        <dbReference type="EMBL" id="GAM75507.1"/>
    </source>
</evidence>
<dbReference type="NCBIfam" id="TIGR04085">
    <property type="entry name" value="rSAM_more_4Fe4S"/>
    <property type="match status" value="1"/>
</dbReference>
<keyword evidence="5" id="KW-0408">Iron</keyword>
<evidence type="ECO:0000256" key="4">
    <source>
        <dbReference type="ARBA" id="ARBA00022723"/>
    </source>
</evidence>
<dbReference type="EMBL" id="BBSC01000004">
    <property type="protein sequence ID" value="GAM75507.1"/>
    <property type="molecule type" value="Genomic_DNA"/>
</dbReference>
<comment type="cofactor">
    <cofactor evidence="1">
        <name>[4Fe-4S] cluster</name>
        <dbReference type="ChEBI" id="CHEBI:49883"/>
    </cofactor>
</comment>
<dbReference type="GO" id="GO:0051539">
    <property type="term" value="F:4 iron, 4 sulfur cluster binding"/>
    <property type="evidence" value="ECO:0007669"/>
    <property type="project" value="UniProtKB-KW"/>
</dbReference>
<dbReference type="GO" id="GO:0016491">
    <property type="term" value="F:oxidoreductase activity"/>
    <property type="evidence" value="ECO:0007669"/>
    <property type="project" value="InterPro"/>
</dbReference>
<dbReference type="InterPro" id="IPR023885">
    <property type="entry name" value="4Fe4S-binding_SPASM_dom"/>
</dbReference>
<dbReference type="SFLD" id="SFLDF00285">
    <property type="entry name" value="anaerobic_Ser-type_sulfatase-m"/>
    <property type="match status" value="1"/>
</dbReference>
<dbReference type="CDD" id="cd01335">
    <property type="entry name" value="Radical_SAM"/>
    <property type="match status" value="1"/>
</dbReference>
<evidence type="ECO:0000256" key="7">
    <source>
        <dbReference type="ARBA" id="ARBA00023601"/>
    </source>
</evidence>
<keyword evidence="3" id="KW-0949">S-adenosyl-L-methionine</keyword>
<sequence length="411" mass="47056">MTNLFAPQFNGRAHTKMQALAKPIGAICNIDCSYCYYLGKKELLNYSKSDAEVMSGERLEQYIQQYIEAQNTPEIIFSWHGGEPTLLGVDYFKKVVELQKKYCPQHSNITNDIQTNATLLDDEWCQFFKQNEFVVGVSIDGPEHIHNRYRTNKAGRGTFKQTFRGIQLLKKHQVKFATLTCVNDLVSTSPLEVYRFLRDEIAPSQMQFIPVVDKIDAPTRGKWHSYANLSIIPVSTKSVTDWSVTADEWGNFLISVFNEWLYKDFGKVFIPYFDNFFAVWAGQASSMCTLSEICGKGLAIEPNGDVYSCDHYVYEQFKLGNFQTQSLKKLAFSARQQSFGFAKQKSLPSQCRRCEYKFACHGECPKNRITKSVDGEEGLNYLCSGWLKFFKHIDPIVSQILTRNNISLGER</sequence>
<dbReference type="Pfam" id="PF13186">
    <property type="entry name" value="SPASM"/>
    <property type="match status" value="1"/>
</dbReference>
<dbReference type="InterPro" id="IPR007197">
    <property type="entry name" value="rSAM"/>
</dbReference>
<evidence type="ECO:0000313" key="10">
    <source>
        <dbReference type="Proteomes" id="UP000031666"/>
    </source>
</evidence>
<dbReference type="InterPro" id="IPR058240">
    <property type="entry name" value="rSAM_sf"/>
</dbReference>
<dbReference type="PROSITE" id="PS51918">
    <property type="entry name" value="RADICAL_SAM"/>
    <property type="match status" value="1"/>
</dbReference>
<dbReference type="SFLD" id="SFLDG01384">
    <property type="entry name" value="thioether_bond_formation_requi"/>
    <property type="match status" value="1"/>
</dbReference>
<dbReference type="NCBIfam" id="TIGR03942">
    <property type="entry name" value="sulfatase_rSAM"/>
    <property type="match status" value="1"/>
</dbReference>
<dbReference type="InterPro" id="IPR013785">
    <property type="entry name" value="Aldolase_TIM"/>
</dbReference>
<dbReference type="GO" id="GO:0046872">
    <property type="term" value="F:metal ion binding"/>
    <property type="evidence" value="ECO:0007669"/>
    <property type="project" value="UniProtKB-KW"/>
</dbReference>
<dbReference type="STRING" id="1481914.JCM19241_3419"/>
<accession>A0A0B8QER5</accession>
<reference evidence="9 10" key="1">
    <citation type="submission" date="2015-01" db="EMBL/GenBank/DDBJ databases">
        <title>Vibrio sp. C94 JCM 19241 whole genome shotgun sequence.</title>
        <authorList>
            <person name="Sawabe T."/>
            <person name="Meirelles P."/>
            <person name="Feng G."/>
            <person name="Sayaka M."/>
            <person name="Hattori M."/>
            <person name="Ohkuma M."/>
        </authorList>
    </citation>
    <scope>NUCLEOTIDE SEQUENCE [LARGE SCALE GENOMIC DNA]</scope>
    <source>
        <strain evidence="10">JCM 19241</strain>
    </source>
</reference>
<keyword evidence="2" id="KW-0004">4Fe-4S</keyword>
<keyword evidence="6" id="KW-0411">Iron-sulfur</keyword>
<dbReference type="PANTHER" id="PTHR43273">
    <property type="entry name" value="ANAEROBIC SULFATASE-MATURATING ENZYME HOMOLOG ASLB-RELATED"/>
    <property type="match status" value="1"/>
</dbReference>
<dbReference type="PANTHER" id="PTHR43273:SF3">
    <property type="entry name" value="ANAEROBIC SULFATASE-MATURATING ENZYME HOMOLOG ASLB-RELATED"/>
    <property type="match status" value="1"/>
</dbReference>
<keyword evidence="4" id="KW-0479">Metal-binding</keyword>
<protein>
    <submittedName>
        <fullName evidence="9">Putative arylsulfatase regulatory protein</fullName>
    </submittedName>
</protein>
<dbReference type="Gene3D" id="3.20.20.70">
    <property type="entry name" value="Aldolase class I"/>
    <property type="match status" value="1"/>
</dbReference>